<feature type="domain" description="RNase H type-1" evidence="1">
    <location>
        <begin position="1"/>
        <end position="132"/>
    </location>
</feature>
<dbReference type="OrthoDB" id="245563at2759"/>
<evidence type="ECO:0000313" key="2">
    <source>
        <dbReference type="EMBL" id="CAF9927348.1"/>
    </source>
</evidence>
<dbReference type="EMBL" id="CAJPDS010000044">
    <property type="protein sequence ID" value="CAF9927348.1"/>
    <property type="molecule type" value="Genomic_DNA"/>
</dbReference>
<dbReference type="InterPro" id="IPR036397">
    <property type="entry name" value="RNaseH_sf"/>
</dbReference>
<name>A0A8H3FMK0_9LECA</name>
<organism evidence="2 3">
    <name type="scientific">Heterodermia speciosa</name>
    <dbReference type="NCBI Taxonomy" id="116794"/>
    <lineage>
        <taxon>Eukaryota</taxon>
        <taxon>Fungi</taxon>
        <taxon>Dikarya</taxon>
        <taxon>Ascomycota</taxon>
        <taxon>Pezizomycotina</taxon>
        <taxon>Lecanoromycetes</taxon>
        <taxon>OSLEUM clade</taxon>
        <taxon>Lecanoromycetidae</taxon>
        <taxon>Caliciales</taxon>
        <taxon>Physciaceae</taxon>
        <taxon>Heterodermia</taxon>
    </lineage>
</organism>
<dbReference type="InterPro" id="IPR012337">
    <property type="entry name" value="RNaseH-like_sf"/>
</dbReference>
<dbReference type="PROSITE" id="PS50879">
    <property type="entry name" value="RNASE_H_1"/>
    <property type="match status" value="1"/>
</dbReference>
<dbReference type="SUPFAM" id="SSF53098">
    <property type="entry name" value="Ribonuclease H-like"/>
    <property type="match status" value="1"/>
</dbReference>
<dbReference type="GO" id="GO:0004523">
    <property type="term" value="F:RNA-DNA hybrid ribonuclease activity"/>
    <property type="evidence" value="ECO:0007669"/>
    <property type="project" value="InterPro"/>
</dbReference>
<dbReference type="Proteomes" id="UP000664521">
    <property type="component" value="Unassembled WGS sequence"/>
</dbReference>
<comment type="caution">
    <text evidence="2">The sequence shown here is derived from an EMBL/GenBank/DDBJ whole genome shotgun (WGS) entry which is preliminary data.</text>
</comment>
<gene>
    <name evidence="2" type="ORF">HETSPECPRED_006562</name>
</gene>
<evidence type="ECO:0000313" key="3">
    <source>
        <dbReference type="Proteomes" id="UP000664521"/>
    </source>
</evidence>
<dbReference type="Pfam" id="PF00075">
    <property type="entry name" value="RNase_H"/>
    <property type="match status" value="1"/>
</dbReference>
<evidence type="ECO:0000259" key="1">
    <source>
        <dbReference type="PROSITE" id="PS50879"/>
    </source>
</evidence>
<dbReference type="GO" id="GO:0003676">
    <property type="term" value="F:nucleic acid binding"/>
    <property type="evidence" value="ECO:0007669"/>
    <property type="project" value="InterPro"/>
</dbReference>
<dbReference type="InterPro" id="IPR002156">
    <property type="entry name" value="RNaseH_domain"/>
</dbReference>
<proteinExistence type="predicted"/>
<dbReference type="AlphaFoldDB" id="A0A8H3FMK0"/>
<accession>A0A8H3FMK0</accession>
<sequence>MDPGQKRTSQRAELLAALAGLKYLVAIYELKDDDEKKGGEKKKHRSLADETAWILATDSEYVVKGMTEWLPAWKANDYRTNRNTTPANLDLFMKLDTMLSKQERKTNVKIGFFHVLRQFNTIADGLAKKAAEDGDPASTSGQIVSVRG</sequence>
<dbReference type="Gene3D" id="3.30.420.10">
    <property type="entry name" value="Ribonuclease H-like superfamily/Ribonuclease H"/>
    <property type="match status" value="1"/>
</dbReference>
<keyword evidence="3" id="KW-1185">Reference proteome</keyword>
<protein>
    <recommendedName>
        <fullName evidence="1">RNase H type-1 domain-containing protein</fullName>
    </recommendedName>
</protein>
<reference evidence="2" key="1">
    <citation type="submission" date="2021-03" db="EMBL/GenBank/DDBJ databases">
        <authorList>
            <person name="Tagirdzhanova G."/>
        </authorList>
    </citation>
    <scope>NUCLEOTIDE SEQUENCE</scope>
</reference>